<dbReference type="CDD" id="cd00074">
    <property type="entry name" value="HFD_H2A"/>
    <property type="match status" value="1"/>
</dbReference>
<comment type="subcellular location">
    <subcellularLocation>
        <location evidence="1">Chromosome</location>
    </subcellularLocation>
</comment>
<evidence type="ECO:0000256" key="4">
    <source>
        <dbReference type="ARBA" id="ARBA00023125"/>
    </source>
</evidence>
<dbReference type="Pfam" id="PF16211">
    <property type="entry name" value="Histone_H2A_C"/>
    <property type="match status" value="1"/>
</dbReference>
<evidence type="ECO:0000256" key="5">
    <source>
        <dbReference type="ARBA" id="ARBA00023269"/>
    </source>
</evidence>
<dbReference type="GO" id="GO:0030527">
    <property type="term" value="F:structural constituent of chromatin"/>
    <property type="evidence" value="ECO:0007669"/>
    <property type="project" value="InterPro"/>
</dbReference>
<dbReference type="InterPro" id="IPR032458">
    <property type="entry name" value="Histone_H2A_CS"/>
</dbReference>
<evidence type="ECO:0000256" key="2">
    <source>
        <dbReference type="ARBA" id="ARBA00022454"/>
    </source>
</evidence>
<evidence type="ECO:0000313" key="8">
    <source>
        <dbReference type="EMBL" id="KAG7167403.1"/>
    </source>
</evidence>
<evidence type="ECO:0000259" key="6">
    <source>
        <dbReference type="Pfam" id="PF00125"/>
    </source>
</evidence>
<comment type="caution">
    <text evidence="8">The sequence shown here is derived from an EMBL/GenBank/DDBJ whole genome shotgun (WGS) entry which is preliminary data.</text>
</comment>
<dbReference type="PANTHER" id="PTHR23430">
    <property type="entry name" value="HISTONE H2A"/>
    <property type="match status" value="1"/>
</dbReference>
<reference evidence="8" key="1">
    <citation type="journal article" date="2021" name="Sci. Adv.">
        <title>The American lobster genome reveals insights on longevity, neural, and immune adaptations.</title>
        <authorList>
            <person name="Polinski J.M."/>
            <person name="Zimin A.V."/>
            <person name="Clark K.F."/>
            <person name="Kohn A.B."/>
            <person name="Sadowski N."/>
            <person name="Timp W."/>
            <person name="Ptitsyn A."/>
            <person name="Khanna P."/>
            <person name="Romanova D.Y."/>
            <person name="Williams P."/>
            <person name="Greenwood S.J."/>
            <person name="Moroz L.L."/>
            <person name="Walt D.R."/>
            <person name="Bodnar A.G."/>
        </authorList>
    </citation>
    <scope>NUCLEOTIDE SEQUENCE</scope>
    <source>
        <strain evidence="8">GMGI-L3</strain>
    </source>
</reference>
<keyword evidence="2" id="KW-0158">Chromosome</keyword>
<accession>A0A8J5K4H8</accession>
<evidence type="ECO:0000256" key="1">
    <source>
        <dbReference type="ARBA" id="ARBA00004286"/>
    </source>
</evidence>
<keyword evidence="4" id="KW-0238">DNA-binding</keyword>
<feature type="domain" description="Histone H2A C-terminal" evidence="7">
    <location>
        <begin position="91"/>
        <end position="119"/>
    </location>
</feature>
<keyword evidence="9" id="KW-1185">Reference proteome</keyword>
<dbReference type="SMART" id="SM00414">
    <property type="entry name" value="H2A"/>
    <property type="match status" value="1"/>
</dbReference>
<proteinExistence type="predicted"/>
<keyword evidence="3" id="KW-1017">Isopeptide bond</keyword>
<dbReference type="GO" id="GO:0000786">
    <property type="term" value="C:nucleosome"/>
    <property type="evidence" value="ECO:0007669"/>
    <property type="project" value="UniProtKB-KW"/>
</dbReference>
<dbReference type="PROSITE" id="PS00046">
    <property type="entry name" value="HISTONE_H2A"/>
    <property type="match status" value="1"/>
</dbReference>
<name>A0A8J5K4H8_HOMAM</name>
<dbReference type="Proteomes" id="UP000747542">
    <property type="component" value="Unassembled WGS sequence"/>
</dbReference>
<organism evidence="8 9">
    <name type="scientific">Homarus americanus</name>
    <name type="common">American lobster</name>
    <dbReference type="NCBI Taxonomy" id="6706"/>
    <lineage>
        <taxon>Eukaryota</taxon>
        <taxon>Metazoa</taxon>
        <taxon>Ecdysozoa</taxon>
        <taxon>Arthropoda</taxon>
        <taxon>Crustacea</taxon>
        <taxon>Multicrustacea</taxon>
        <taxon>Malacostraca</taxon>
        <taxon>Eumalacostraca</taxon>
        <taxon>Eucarida</taxon>
        <taxon>Decapoda</taxon>
        <taxon>Pleocyemata</taxon>
        <taxon>Astacidea</taxon>
        <taxon>Nephropoidea</taxon>
        <taxon>Nephropidae</taxon>
        <taxon>Homarus</taxon>
    </lineage>
</organism>
<dbReference type="GO" id="GO:0003677">
    <property type="term" value="F:DNA binding"/>
    <property type="evidence" value="ECO:0007669"/>
    <property type="project" value="UniProtKB-KW"/>
</dbReference>
<dbReference type="InterPro" id="IPR002119">
    <property type="entry name" value="Histone_H2A"/>
</dbReference>
<dbReference type="OrthoDB" id="9799930at2759"/>
<evidence type="ECO:0000313" key="9">
    <source>
        <dbReference type="Proteomes" id="UP000747542"/>
    </source>
</evidence>
<evidence type="ECO:0000256" key="3">
    <source>
        <dbReference type="ARBA" id="ARBA00022499"/>
    </source>
</evidence>
<dbReference type="Pfam" id="PF00125">
    <property type="entry name" value="Histone"/>
    <property type="match status" value="1"/>
</dbReference>
<dbReference type="InterPro" id="IPR032454">
    <property type="entry name" value="Histone_H2A_C"/>
</dbReference>
<dbReference type="EMBL" id="JAHLQT010021643">
    <property type="protein sequence ID" value="KAG7167403.1"/>
    <property type="molecule type" value="Genomic_DNA"/>
</dbReference>
<evidence type="ECO:0000259" key="7">
    <source>
        <dbReference type="Pfam" id="PF16211"/>
    </source>
</evidence>
<dbReference type="InterPro" id="IPR007125">
    <property type="entry name" value="H2A/H2B/H3"/>
</dbReference>
<keyword evidence="5" id="KW-0544">Nucleosome core</keyword>
<protein>
    <submittedName>
        <fullName evidence="8">Histone H2A-like 2</fullName>
    </submittedName>
</protein>
<sequence length="119" mass="13205">MSGRGNASKRKKRMGLAEQAGLLFPVARVRRYLKEGHYAARISVGASVYFTGILEYLTAEILELASNVASATKMIRITPRHIYLAVRNDTELNDLLEDVTFPEGGVVPHIHSKLLPKTK</sequence>
<gene>
    <name evidence="8" type="primary">H2A-L2</name>
    <name evidence="8" type="ORF">Hamer_G012855</name>
</gene>
<feature type="domain" description="Core Histone H2A/H2B/H3" evidence="6">
    <location>
        <begin position="16"/>
        <end position="87"/>
    </location>
</feature>
<dbReference type="FunFam" id="1.10.20.10:FF:000093">
    <property type="entry name" value="Histone H2A"/>
    <property type="match status" value="1"/>
</dbReference>
<dbReference type="AlphaFoldDB" id="A0A8J5K4H8"/>